<evidence type="ECO:0000313" key="3">
    <source>
        <dbReference type="Proteomes" id="UP000224974"/>
    </source>
</evidence>
<dbReference type="NCBIfam" id="NF007971">
    <property type="entry name" value="PRK10695.1"/>
    <property type="match status" value="1"/>
</dbReference>
<accession>A0A2C6DW80</accession>
<organism evidence="2 3">
    <name type="scientific">Budvicia aquatica</name>
    <dbReference type="NCBI Taxonomy" id="82979"/>
    <lineage>
        <taxon>Bacteria</taxon>
        <taxon>Pseudomonadati</taxon>
        <taxon>Pseudomonadota</taxon>
        <taxon>Gammaproteobacteria</taxon>
        <taxon>Enterobacterales</taxon>
        <taxon>Budviciaceae</taxon>
        <taxon>Budvicia</taxon>
    </lineage>
</organism>
<evidence type="ECO:0000313" key="2">
    <source>
        <dbReference type="EMBL" id="PHI32735.1"/>
    </source>
</evidence>
<dbReference type="RefSeq" id="WP_029095233.1">
    <property type="nucleotide sequence ID" value="NZ_PDDX01000001.1"/>
</dbReference>
<proteinExistence type="predicted"/>
<keyword evidence="1" id="KW-0812">Transmembrane</keyword>
<reference evidence="3" key="1">
    <citation type="submission" date="2017-09" db="EMBL/GenBank/DDBJ databases">
        <title>FDA dAtabase for Regulatory Grade micrObial Sequences (FDA-ARGOS): Supporting development and validation of Infectious Disease Dx tests.</title>
        <authorList>
            <person name="Minogue T."/>
            <person name="Wolcott M."/>
            <person name="Wasieloski L."/>
            <person name="Aguilar W."/>
            <person name="Moore D."/>
            <person name="Tallon L."/>
            <person name="Sadzewicz L."/>
            <person name="Ott S."/>
            <person name="Zhao X."/>
            <person name="Nagaraj S."/>
            <person name="Vavikolanu K."/>
            <person name="Aluvathingal J."/>
            <person name="Nadendla S."/>
            <person name="Sichtig H."/>
        </authorList>
    </citation>
    <scope>NUCLEOTIDE SEQUENCE [LARGE SCALE GENOMIC DNA]</scope>
    <source>
        <strain evidence="3">FDAARGOS_387</strain>
    </source>
</reference>
<keyword evidence="1" id="KW-0472">Membrane</keyword>
<dbReference type="AlphaFoldDB" id="A0A2C6DW80"/>
<dbReference type="STRING" id="1111728.GCA_000427805_02824"/>
<dbReference type="Proteomes" id="UP000224974">
    <property type="component" value="Unassembled WGS sequence"/>
</dbReference>
<name>A0A2C6DW80_9GAMM</name>
<dbReference type="Pfam" id="PF11739">
    <property type="entry name" value="YdbH-like"/>
    <property type="match status" value="1"/>
</dbReference>
<keyword evidence="1" id="KW-1133">Transmembrane helix</keyword>
<evidence type="ECO:0000256" key="1">
    <source>
        <dbReference type="SAM" id="Phobius"/>
    </source>
</evidence>
<dbReference type="InterPro" id="IPR021730">
    <property type="entry name" value="YdbH"/>
</dbReference>
<keyword evidence="3" id="KW-1185">Reference proteome</keyword>
<gene>
    <name evidence="2" type="ORF">CRN84_17085</name>
</gene>
<dbReference type="OrthoDB" id="5596796at2"/>
<protein>
    <submittedName>
        <fullName evidence="2">YdbH family protein</fullName>
    </submittedName>
</protein>
<sequence>MGKRVKVALIIIIVPIALAISLWLTIPKWLPGIASIWLPEGTKLSLNERPHFIKRGISLSGIQFRAGDCLLANAGPLSLTYQQRQWNLQGDSLDIDTHCLESLPPQPQATDSDIPLSIADIQNQLPLFNITLDKLRITPWESYQGRAVVTNSAEGQRLAFQGDLVSGIVSLNNQQMLTLESLKLQIPDSDDVIQLNGDVKVPVSLDEIPEQGDIHGEFVTSYVEKPLLMKLNWQQKKGHLTITPEGEEQSLLDVPWELSIAEKRLLVVEQGQWRWPYASQPFNGGVRLTLSDWSSDYSEATIEARLNVVTQGDSGKGNAVLTVNPGKIGMTDSNLSFQFTGKVNHDEISLYATIPGTLNGTILNPTLDMMSGALLRATGPVTPDIYLNEARFPLAGIKLTDQGISGPLQTIINASHRYWGKYKLHLDGRARHFWLDQGHWEWNFWGNGDMPPLKAKWDMSGRGEWNDSLINLQSLSTGFNQIVYGQLTIDKPRLILSSPLNWQREEGVYQAGWQLQAQKTSFENGGYLPKSTLNIHFDGKDPANFQWTGDLSTDKIGPITIRGRWDGQRIRGEAWWPEQSLQVFQTLLSPELGFKIRSGKLYAQAAFSASEEQGIEAGGHWVVKDGGMWLKDGDLDGLDFVMSYRLKDHIWQLGPTSPVKLRIKKLTNLFEMENISADLQGHYPYDSRRPLRLSNVGVDIMKGHISLTELKLPQKEPVTLKVKGVDLSELFTILKPKQFSMSGKVDGELPLYLDHPEWLVRGGWIENSGPLTLRLDKDFVQAISDDNMYTGDIISWLGYMEIHRSRTDINVSNLGLLSMDAQITGFNPTKMADKLVVLNYHHEEDIFQLWRSLRFGDILQDDLQQMLSSPRESKQ</sequence>
<feature type="transmembrane region" description="Helical" evidence="1">
    <location>
        <begin position="7"/>
        <end position="26"/>
    </location>
</feature>
<comment type="caution">
    <text evidence="2">The sequence shown here is derived from an EMBL/GenBank/DDBJ whole genome shotgun (WGS) entry which is preliminary data.</text>
</comment>
<dbReference type="EMBL" id="PDDX01000001">
    <property type="protein sequence ID" value="PHI32735.1"/>
    <property type="molecule type" value="Genomic_DNA"/>
</dbReference>